<name>F0WLQ3_9STRA</name>
<reference evidence="2" key="1">
    <citation type="journal article" date="2011" name="PLoS Biol.">
        <title>Gene gain and loss during evolution of obligate parasitism in the white rust pathogen of Arabidopsis thaliana.</title>
        <authorList>
            <person name="Kemen E."/>
            <person name="Gardiner A."/>
            <person name="Schultz-Larsen T."/>
            <person name="Kemen A.C."/>
            <person name="Balmuth A.L."/>
            <person name="Robert-Seilaniantz A."/>
            <person name="Bailey K."/>
            <person name="Holub E."/>
            <person name="Studholme D.J."/>
            <person name="Maclean D."/>
            <person name="Jones J.D."/>
        </authorList>
    </citation>
    <scope>NUCLEOTIDE SEQUENCE</scope>
</reference>
<feature type="compositionally biased region" description="Basic and acidic residues" evidence="1">
    <location>
        <begin position="108"/>
        <end position="122"/>
    </location>
</feature>
<dbReference type="HOGENOM" id="CLU_2031001_0_0_1"/>
<reference evidence="2" key="2">
    <citation type="submission" date="2011-02" db="EMBL/GenBank/DDBJ databases">
        <authorList>
            <person name="MacLean D."/>
        </authorList>
    </citation>
    <scope>NUCLEOTIDE SEQUENCE</scope>
</reference>
<evidence type="ECO:0000313" key="2">
    <source>
        <dbReference type="EMBL" id="CCA22225.1"/>
    </source>
</evidence>
<dbReference type="EMBL" id="FR824193">
    <property type="protein sequence ID" value="CCA22225.1"/>
    <property type="molecule type" value="Genomic_DNA"/>
</dbReference>
<accession>F0WLQ3</accession>
<gene>
    <name evidence="2" type="primary">AlNc14C148G7435</name>
    <name evidence="2" type="ORF">ALNC14_083680</name>
</gene>
<dbReference type="InterPro" id="IPR016197">
    <property type="entry name" value="Chromo-like_dom_sf"/>
</dbReference>
<sequence>MSTHHAARFRFYRDAARNSVDDLALEAAYGEGEHLLDSLVVVRWVKERLQWEFQVNWLGLDPLEATLKPAINLMEDVPEFMRAFITDKSDDETVQRICSEIQVAPTTGRKDGGEKREEGNVL</sequence>
<dbReference type="SUPFAM" id="SSF54160">
    <property type="entry name" value="Chromo domain-like"/>
    <property type="match status" value="1"/>
</dbReference>
<organism evidence="2">
    <name type="scientific">Albugo laibachii Nc14</name>
    <dbReference type="NCBI Taxonomy" id="890382"/>
    <lineage>
        <taxon>Eukaryota</taxon>
        <taxon>Sar</taxon>
        <taxon>Stramenopiles</taxon>
        <taxon>Oomycota</taxon>
        <taxon>Peronosporomycetes</taxon>
        <taxon>Albuginales</taxon>
        <taxon>Albuginaceae</taxon>
        <taxon>Albugo</taxon>
    </lineage>
</organism>
<protein>
    <submittedName>
        <fullName evidence="2">AlNc14C148G7435 protein</fullName>
    </submittedName>
</protein>
<dbReference type="AlphaFoldDB" id="F0WLQ3"/>
<evidence type="ECO:0000256" key="1">
    <source>
        <dbReference type="SAM" id="MobiDB-lite"/>
    </source>
</evidence>
<proteinExistence type="predicted"/>
<feature type="region of interest" description="Disordered" evidence="1">
    <location>
        <begin position="103"/>
        <end position="122"/>
    </location>
</feature>